<evidence type="ECO:0000313" key="2">
    <source>
        <dbReference type="EMBL" id="KAF2751253.1"/>
    </source>
</evidence>
<dbReference type="Proteomes" id="UP000799440">
    <property type="component" value="Unassembled WGS sequence"/>
</dbReference>
<feature type="region of interest" description="Disordered" evidence="1">
    <location>
        <begin position="65"/>
        <end position="185"/>
    </location>
</feature>
<reference evidence="2" key="1">
    <citation type="journal article" date="2020" name="Stud. Mycol.">
        <title>101 Dothideomycetes genomes: a test case for predicting lifestyles and emergence of pathogens.</title>
        <authorList>
            <person name="Haridas S."/>
            <person name="Albert R."/>
            <person name="Binder M."/>
            <person name="Bloem J."/>
            <person name="Labutti K."/>
            <person name="Salamov A."/>
            <person name="Andreopoulos B."/>
            <person name="Baker S."/>
            <person name="Barry K."/>
            <person name="Bills G."/>
            <person name="Bluhm B."/>
            <person name="Cannon C."/>
            <person name="Castanera R."/>
            <person name="Culley D."/>
            <person name="Daum C."/>
            <person name="Ezra D."/>
            <person name="Gonzalez J."/>
            <person name="Henrissat B."/>
            <person name="Kuo A."/>
            <person name="Liang C."/>
            <person name="Lipzen A."/>
            <person name="Lutzoni F."/>
            <person name="Magnuson J."/>
            <person name="Mondo S."/>
            <person name="Nolan M."/>
            <person name="Ohm R."/>
            <person name="Pangilinan J."/>
            <person name="Park H.-J."/>
            <person name="Ramirez L."/>
            <person name="Alfaro M."/>
            <person name="Sun H."/>
            <person name="Tritt A."/>
            <person name="Yoshinaga Y."/>
            <person name="Zwiers L.-H."/>
            <person name="Turgeon B."/>
            <person name="Goodwin S."/>
            <person name="Spatafora J."/>
            <person name="Crous P."/>
            <person name="Grigoriev I."/>
        </authorList>
    </citation>
    <scope>NUCLEOTIDE SEQUENCE</scope>
    <source>
        <strain evidence="2">CBS 119925</strain>
    </source>
</reference>
<dbReference type="AlphaFoldDB" id="A0A6A6VM69"/>
<protein>
    <submittedName>
        <fullName evidence="2">Uncharacterized protein</fullName>
    </submittedName>
</protein>
<feature type="compositionally biased region" description="Low complexity" evidence="1">
    <location>
        <begin position="35"/>
        <end position="44"/>
    </location>
</feature>
<feature type="compositionally biased region" description="Polar residues" evidence="1">
    <location>
        <begin position="166"/>
        <end position="182"/>
    </location>
</feature>
<evidence type="ECO:0000313" key="3">
    <source>
        <dbReference type="Proteomes" id="UP000799440"/>
    </source>
</evidence>
<feature type="compositionally biased region" description="Basic and acidic residues" evidence="1">
    <location>
        <begin position="14"/>
        <end position="26"/>
    </location>
</feature>
<feature type="region of interest" description="Disordered" evidence="1">
    <location>
        <begin position="14"/>
        <end position="48"/>
    </location>
</feature>
<sequence length="240" mass="26712">MPLFARIKQSLPILRDHYKTENHTSERSSPPPPSAALASPQSIPDTPNIQVTHWDAQHTKAKIAEVRKKWRRPSIPAITPLCAPGARLGSSSPPRLSYRPNRPQPAPLAVKDPDPNVQGVPALQSRPSVRRSKLFENDAQPSDRSSRASSFRNDSVCSPRSRRSYAESSITSESTPVTSNKQPRLRRVATMKGTLKRSASQLLSFKAHQAPEPSSIELRSRRYEDCELRSPPTHSVLLPR</sequence>
<accession>A0A6A6VM69</accession>
<evidence type="ECO:0000256" key="1">
    <source>
        <dbReference type="SAM" id="MobiDB-lite"/>
    </source>
</evidence>
<feature type="compositionally biased region" description="Polar residues" evidence="1">
    <location>
        <begin position="139"/>
        <end position="158"/>
    </location>
</feature>
<gene>
    <name evidence="2" type="ORF">M011DRAFT_463984</name>
</gene>
<name>A0A6A6VM69_9PLEO</name>
<keyword evidence="3" id="KW-1185">Reference proteome</keyword>
<proteinExistence type="predicted"/>
<organism evidence="2 3">
    <name type="scientific">Sporormia fimetaria CBS 119925</name>
    <dbReference type="NCBI Taxonomy" id="1340428"/>
    <lineage>
        <taxon>Eukaryota</taxon>
        <taxon>Fungi</taxon>
        <taxon>Dikarya</taxon>
        <taxon>Ascomycota</taxon>
        <taxon>Pezizomycotina</taxon>
        <taxon>Dothideomycetes</taxon>
        <taxon>Pleosporomycetidae</taxon>
        <taxon>Pleosporales</taxon>
        <taxon>Sporormiaceae</taxon>
        <taxon>Sporormia</taxon>
    </lineage>
</organism>
<dbReference type="EMBL" id="MU006562">
    <property type="protein sequence ID" value="KAF2751253.1"/>
    <property type="molecule type" value="Genomic_DNA"/>
</dbReference>